<proteinExistence type="predicted"/>
<dbReference type="AlphaFoldDB" id="A0A9P9WN54"/>
<reference evidence="1" key="1">
    <citation type="submission" date="2021-03" db="EMBL/GenBank/DDBJ databases">
        <title>Revisited historic fungal species revealed as producer of novel bioactive compounds through whole genome sequencing and comparative genomics.</title>
        <authorList>
            <person name="Vignolle G.A."/>
            <person name="Hochenegger N."/>
            <person name="Mach R.L."/>
            <person name="Mach-Aigner A.R."/>
            <person name="Javad Rahimi M."/>
            <person name="Salim K.A."/>
            <person name="Chan C.M."/>
            <person name="Lim L.B.L."/>
            <person name="Cai F."/>
            <person name="Druzhinina I.S."/>
            <person name="U'Ren J.M."/>
            <person name="Derntl C."/>
        </authorList>
    </citation>
    <scope>NUCLEOTIDE SEQUENCE</scope>
    <source>
        <strain evidence="1">TUCIM 5799</strain>
    </source>
</reference>
<dbReference type="EMBL" id="JAFIMR010000012">
    <property type="protein sequence ID" value="KAI1871715.1"/>
    <property type="molecule type" value="Genomic_DNA"/>
</dbReference>
<protein>
    <submittedName>
        <fullName evidence="1">Uncharacterized protein</fullName>
    </submittedName>
</protein>
<comment type="caution">
    <text evidence="1">The sequence shown here is derived from an EMBL/GenBank/DDBJ whole genome shotgun (WGS) entry which is preliminary data.</text>
</comment>
<accession>A0A9P9WN54</accession>
<organism evidence="1 2">
    <name type="scientific">Neoarthrinium moseri</name>
    <dbReference type="NCBI Taxonomy" id="1658444"/>
    <lineage>
        <taxon>Eukaryota</taxon>
        <taxon>Fungi</taxon>
        <taxon>Dikarya</taxon>
        <taxon>Ascomycota</taxon>
        <taxon>Pezizomycotina</taxon>
        <taxon>Sordariomycetes</taxon>
        <taxon>Xylariomycetidae</taxon>
        <taxon>Amphisphaeriales</taxon>
        <taxon>Apiosporaceae</taxon>
        <taxon>Neoarthrinium</taxon>
    </lineage>
</organism>
<name>A0A9P9WN54_9PEZI</name>
<gene>
    <name evidence="1" type="ORF">JX265_005701</name>
</gene>
<dbReference type="Proteomes" id="UP000829685">
    <property type="component" value="Unassembled WGS sequence"/>
</dbReference>
<sequence>MSSAQSASASLDQPNPIAAQYPDLVSGTLNGTTMIVPIALELARQLIPGGYAILEQSFRSLLPSFPAGMYPMMVSAKHDHDIQLPAYNLSIPDFTRAAFEFPFLDLSGDGHTPYRLQDTVLMTASNQGAISGAAGYGIKVYPADLDPPNDGYRSDGNGGNYFSATSVEQVDGVSKFLTVASTPCAREPPYPIEFIKNITNQVVFANSSVCDNYQLLFNTSLTAPPFEPQPVTGTVTGLLEPFTTPQTWTGVFGWNYATAFLEPIAPQACPKASS</sequence>
<keyword evidence="2" id="KW-1185">Reference proteome</keyword>
<evidence type="ECO:0000313" key="2">
    <source>
        <dbReference type="Proteomes" id="UP000829685"/>
    </source>
</evidence>
<evidence type="ECO:0000313" key="1">
    <source>
        <dbReference type="EMBL" id="KAI1871715.1"/>
    </source>
</evidence>
<dbReference type="OrthoDB" id="265717at2759"/>